<dbReference type="AlphaFoldDB" id="A0A9X3NKK3"/>
<organism evidence="1 2">
    <name type="scientific">Solirubrobacter phytolaccae</name>
    <dbReference type="NCBI Taxonomy" id="1404360"/>
    <lineage>
        <taxon>Bacteria</taxon>
        <taxon>Bacillati</taxon>
        <taxon>Actinomycetota</taxon>
        <taxon>Thermoleophilia</taxon>
        <taxon>Solirubrobacterales</taxon>
        <taxon>Solirubrobacteraceae</taxon>
        <taxon>Solirubrobacter</taxon>
    </lineage>
</organism>
<dbReference type="Gene3D" id="1.10.3210.10">
    <property type="entry name" value="Hypothetical protein af1432"/>
    <property type="match status" value="1"/>
</dbReference>
<comment type="caution">
    <text evidence="1">The sequence shown here is derived from an EMBL/GenBank/DDBJ whole genome shotgun (WGS) entry which is preliminary data.</text>
</comment>
<evidence type="ECO:0000313" key="2">
    <source>
        <dbReference type="Proteomes" id="UP001147653"/>
    </source>
</evidence>
<proteinExistence type="predicted"/>
<dbReference type="Proteomes" id="UP001147653">
    <property type="component" value="Unassembled WGS sequence"/>
</dbReference>
<dbReference type="EMBL" id="JAPDDP010000107">
    <property type="protein sequence ID" value="MDA0185306.1"/>
    <property type="molecule type" value="Genomic_DNA"/>
</dbReference>
<keyword evidence="2" id="KW-1185">Reference proteome</keyword>
<dbReference type="RefSeq" id="WP_270029803.1">
    <property type="nucleotide sequence ID" value="NZ_JAPDDP010000107.1"/>
</dbReference>
<protein>
    <recommendedName>
        <fullName evidence="3">Phosphohydrolase</fullName>
    </recommendedName>
</protein>
<sequence length="189" mass="20898">MTRPSPPAPGPYLQTVSGRFVNPFEPDPEQLDAGDIALALANVCRFGGHCRPFYSVAQHSIIVSELVEQRGGDVEDVFAALMHDATEAYLGDMPHPIKHRSPLGAAFKAAEDHLESVIRTRFSIKADVPDIKLVDRALLATERRALSGESWDWPELEGVEALDLELVAWPPDEAERAFLARYAELQAKR</sequence>
<reference evidence="1" key="1">
    <citation type="submission" date="2022-10" db="EMBL/GenBank/DDBJ databases">
        <title>The WGS of Solirubrobacter phytolaccae KCTC 29190.</title>
        <authorList>
            <person name="Jiang Z."/>
        </authorList>
    </citation>
    <scope>NUCLEOTIDE SEQUENCE</scope>
    <source>
        <strain evidence="1">KCTC 29190</strain>
    </source>
</reference>
<dbReference type="SUPFAM" id="SSF109604">
    <property type="entry name" value="HD-domain/PDEase-like"/>
    <property type="match status" value="1"/>
</dbReference>
<evidence type="ECO:0008006" key="3">
    <source>
        <dbReference type="Google" id="ProtNLM"/>
    </source>
</evidence>
<evidence type="ECO:0000313" key="1">
    <source>
        <dbReference type="EMBL" id="MDA0185306.1"/>
    </source>
</evidence>
<accession>A0A9X3NKK3</accession>
<gene>
    <name evidence="1" type="ORF">OJ997_33685</name>
</gene>
<dbReference type="Pfam" id="PF12917">
    <property type="entry name" value="YfbR-like"/>
    <property type="match status" value="1"/>
</dbReference>
<name>A0A9X3NKK3_9ACTN</name>